<proteinExistence type="predicted"/>
<evidence type="ECO:0000256" key="1">
    <source>
        <dbReference type="ARBA" id="ARBA00023015"/>
    </source>
</evidence>
<evidence type="ECO:0000256" key="3">
    <source>
        <dbReference type="ARBA" id="ARBA00023163"/>
    </source>
</evidence>
<dbReference type="SUPFAM" id="SSF46689">
    <property type="entry name" value="Homeodomain-like"/>
    <property type="match status" value="1"/>
</dbReference>
<dbReference type="EMBL" id="CP021404">
    <property type="protein sequence ID" value="ATI42002.1"/>
    <property type="molecule type" value="Genomic_DNA"/>
</dbReference>
<dbReference type="Gene3D" id="1.10.357.10">
    <property type="entry name" value="Tetracycline Repressor, domain 2"/>
    <property type="match status" value="1"/>
</dbReference>
<dbReference type="InterPro" id="IPR009057">
    <property type="entry name" value="Homeodomain-like_sf"/>
</dbReference>
<dbReference type="SUPFAM" id="SSF48498">
    <property type="entry name" value="Tetracyclin repressor-like, C-terminal domain"/>
    <property type="match status" value="1"/>
</dbReference>
<reference evidence="6 7" key="1">
    <citation type="submission" date="2017-05" db="EMBL/GenBank/DDBJ databases">
        <title>Comparative genomic and metabolic analysis of manganese-oxidizing mechanisms in Celeribater manganoxidans DY25T: its adaption to the environment of polymetallic nodule.</title>
        <authorList>
            <person name="Wang X."/>
        </authorList>
    </citation>
    <scope>NUCLEOTIDE SEQUENCE [LARGE SCALE GENOMIC DNA]</scope>
    <source>
        <strain evidence="6 7">DY25</strain>
    </source>
</reference>
<dbReference type="AlphaFoldDB" id="A0A291LZ74"/>
<evidence type="ECO:0000256" key="2">
    <source>
        <dbReference type="ARBA" id="ARBA00023125"/>
    </source>
</evidence>
<gene>
    <name evidence="6" type="ORF">CBW24_08285</name>
</gene>
<dbReference type="Pfam" id="PF00440">
    <property type="entry name" value="TetR_N"/>
    <property type="match status" value="1"/>
</dbReference>
<dbReference type="RefSeq" id="WP_097373286.1">
    <property type="nucleotide sequence ID" value="NZ_CP021404.1"/>
</dbReference>
<dbReference type="InterPro" id="IPR036271">
    <property type="entry name" value="Tet_transcr_reg_TetR-rel_C_sf"/>
</dbReference>
<feature type="domain" description="HTH tetR-type" evidence="5">
    <location>
        <begin position="11"/>
        <end position="71"/>
    </location>
</feature>
<dbReference type="InterPro" id="IPR011075">
    <property type="entry name" value="TetR_C"/>
</dbReference>
<sequence length="202" mass="21784">MTEQPTLTKAEQTRARILASGRALVLARGFSGVGLKDILIAAEVPKGSFYYYFPSKEAFGAAMLTEYVAEYLDGFDRIADTPAPAAERMLAFFERAPGGPAGSMAERCLVVKLAAEIADLSDGMRRILDDGVGQFCTRLARLLEDGAADGSLLPQPDPTAAARQLYAQWLGAAILTKLARDPAPLDEALTDTRRRFCRLPTA</sequence>
<evidence type="ECO:0000256" key="4">
    <source>
        <dbReference type="PROSITE-ProRule" id="PRU00335"/>
    </source>
</evidence>
<keyword evidence="3" id="KW-0804">Transcription</keyword>
<dbReference type="KEGG" id="cmag:CBW24_08285"/>
<evidence type="ECO:0000313" key="7">
    <source>
        <dbReference type="Proteomes" id="UP000219050"/>
    </source>
</evidence>
<keyword evidence="7" id="KW-1185">Reference proteome</keyword>
<name>A0A291LZ74_9RHOB</name>
<dbReference type="Pfam" id="PF16925">
    <property type="entry name" value="TetR_C_13"/>
    <property type="match status" value="1"/>
</dbReference>
<accession>A0A291LZ74</accession>
<protein>
    <recommendedName>
        <fullName evidence="5">HTH tetR-type domain-containing protein</fullName>
    </recommendedName>
</protein>
<dbReference type="InterPro" id="IPR001647">
    <property type="entry name" value="HTH_TetR"/>
</dbReference>
<evidence type="ECO:0000313" key="6">
    <source>
        <dbReference type="EMBL" id="ATI42002.1"/>
    </source>
</evidence>
<dbReference type="PANTHER" id="PTHR47506">
    <property type="entry name" value="TRANSCRIPTIONAL REGULATORY PROTEIN"/>
    <property type="match status" value="1"/>
</dbReference>
<dbReference type="GO" id="GO:0003677">
    <property type="term" value="F:DNA binding"/>
    <property type="evidence" value="ECO:0007669"/>
    <property type="project" value="UniProtKB-UniRule"/>
</dbReference>
<keyword evidence="2 4" id="KW-0238">DNA-binding</keyword>
<dbReference type="PROSITE" id="PS50977">
    <property type="entry name" value="HTH_TETR_2"/>
    <property type="match status" value="1"/>
</dbReference>
<keyword evidence="1" id="KW-0805">Transcription regulation</keyword>
<dbReference type="PANTHER" id="PTHR47506:SF6">
    <property type="entry name" value="HTH-TYPE TRANSCRIPTIONAL REPRESSOR NEMR"/>
    <property type="match status" value="1"/>
</dbReference>
<evidence type="ECO:0000259" key="5">
    <source>
        <dbReference type="PROSITE" id="PS50977"/>
    </source>
</evidence>
<dbReference type="OrthoDB" id="9811084at2"/>
<organism evidence="6 7">
    <name type="scientific">Pacificitalea manganoxidans</name>
    <dbReference type="NCBI Taxonomy" id="1411902"/>
    <lineage>
        <taxon>Bacteria</taxon>
        <taxon>Pseudomonadati</taxon>
        <taxon>Pseudomonadota</taxon>
        <taxon>Alphaproteobacteria</taxon>
        <taxon>Rhodobacterales</taxon>
        <taxon>Paracoccaceae</taxon>
        <taxon>Pacificitalea</taxon>
    </lineage>
</organism>
<dbReference type="Proteomes" id="UP000219050">
    <property type="component" value="Chromosome"/>
</dbReference>
<feature type="DNA-binding region" description="H-T-H motif" evidence="4">
    <location>
        <begin position="34"/>
        <end position="53"/>
    </location>
</feature>